<reference evidence="3" key="2">
    <citation type="journal article" date="2015" name="Data Brief">
        <title>Shoot transcriptome of the giant reed, Arundo donax.</title>
        <authorList>
            <person name="Barrero R.A."/>
            <person name="Guerrero F.D."/>
            <person name="Moolhuijzen P."/>
            <person name="Goolsby J.A."/>
            <person name="Tidwell J."/>
            <person name="Bellgard S.E."/>
            <person name="Bellgard M.I."/>
        </authorList>
    </citation>
    <scope>NUCLEOTIDE SEQUENCE</scope>
    <source>
        <tissue evidence="3">Shoot tissue taken approximately 20 cm above the soil surface</tissue>
    </source>
</reference>
<accession>A0A0A9B216</accession>
<name>A0A0A9B216_ARUDO</name>
<protein>
    <recommendedName>
        <fullName evidence="4">Secreted protein</fullName>
    </recommendedName>
</protein>
<organism evidence="3">
    <name type="scientific">Arundo donax</name>
    <name type="common">Giant reed</name>
    <name type="synonym">Donax arundinaceus</name>
    <dbReference type="NCBI Taxonomy" id="35708"/>
    <lineage>
        <taxon>Eukaryota</taxon>
        <taxon>Viridiplantae</taxon>
        <taxon>Streptophyta</taxon>
        <taxon>Embryophyta</taxon>
        <taxon>Tracheophyta</taxon>
        <taxon>Spermatophyta</taxon>
        <taxon>Magnoliopsida</taxon>
        <taxon>Liliopsida</taxon>
        <taxon>Poales</taxon>
        <taxon>Poaceae</taxon>
        <taxon>PACMAD clade</taxon>
        <taxon>Arundinoideae</taxon>
        <taxon>Arundineae</taxon>
        <taxon>Arundo</taxon>
    </lineage>
</organism>
<evidence type="ECO:0000313" key="3">
    <source>
        <dbReference type="EMBL" id="JAD57426.1"/>
    </source>
</evidence>
<evidence type="ECO:0008006" key="4">
    <source>
        <dbReference type="Google" id="ProtNLM"/>
    </source>
</evidence>
<proteinExistence type="predicted"/>
<feature type="signal peptide" evidence="2">
    <location>
        <begin position="1"/>
        <end position="20"/>
    </location>
</feature>
<keyword evidence="2" id="KW-0732">Signal</keyword>
<reference evidence="3" key="1">
    <citation type="submission" date="2014-09" db="EMBL/GenBank/DDBJ databases">
        <authorList>
            <person name="Magalhaes I.L.F."/>
            <person name="Oliveira U."/>
            <person name="Santos F.R."/>
            <person name="Vidigal T.H.D.A."/>
            <person name="Brescovit A.D."/>
            <person name="Santos A.J."/>
        </authorList>
    </citation>
    <scope>NUCLEOTIDE SEQUENCE</scope>
    <source>
        <tissue evidence="3">Shoot tissue taken approximately 20 cm above the soil surface</tissue>
    </source>
</reference>
<dbReference type="AlphaFoldDB" id="A0A0A9B216"/>
<feature type="region of interest" description="Disordered" evidence="1">
    <location>
        <begin position="28"/>
        <end position="51"/>
    </location>
</feature>
<sequence length="63" mass="6992">MCQAFIILASAYAFPGVCLAHLVDGNSHTHGVRGTDRQAGRKREKREMEGEGGRWMDWISSIS</sequence>
<evidence type="ECO:0000256" key="1">
    <source>
        <dbReference type="SAM" id="MobiDB-lite"/>
    </source>
</evidence>
<feature type="compositionally biased region" description="Basic and acidic residues" evidence="1">
    <location>
        <begin position="33"/>
        <end position="51"/>
    </location>
</feature>
<evidence type="ECO:0000256" key="2">
    <source>
        <dbReference type="SAM" id="SignalP"/>
    </source>
</evidence>
<dbReference type="EMBL" id="GBRH01240469">
    <property type="protein sequence ID" value="JAD57426.1"/>
    <property type="molecule type" value="Transcribed_RNA"/>
</dbReference>
<feature type="chain" id="PRO_5002060378" description="Secreted protein" evidence="2">
    <location>
        <begin position="21"/>
        <end position="63"/>
    </location>
</feature>